<name>A0AB39Q1B0_9ACTN</name>
<dbReference type="GO" id="GO:0016020">
    <property type="term" value="C:membrane"/>
    <property type="evidence" value="ECO:0007669"/>
    <property type="project" value="InterPro"/>
</dbReference>
<protein>
    <recommendedName>
        <fullName evidence="2">histidine kinase</fullName>
        <ecNumber evidence="2">2.7.13.3</ecNumber>
    </recommendedName>
</protein>
<dbReference type="InterPro" id="IPR025828">
    <property type="entry name" value="Put_sensor_dom"/>
</dbReference>
<dbReference type="PANTHER" id="PTHR24421:SF10">
    <property type="entry name" value="NITRATE_NITRITE SENSOR PROTEIN NARQ"/>
    <property type="match status" value="1"/>
</dbReference>
<dbReference type="InterPro" id="IPR036890">
    <property type="entry name" value="HATPase_C_sf"/>
</dbReference>
<keyword evidence="10" id="KW-1133">Transmembrane helix</keyword>
<feature type="region of interest" description="Disordered" evidence="9">
    <location>
        <begin position="1"/>
        <end position="40"/>
    </location>
</feature>
<dbReference type="RefSeq" id="WP_369171624.1">
    <property type="nucleotide sequence ID" value="NZ_CP163439.1"/>
</dbReference>
<keyword evidence="4" id="KW-0808">Transferase</keyword>
<dbReference type="Gene3D" id="1.20.5.1930">
    <property type="match status" value="1"/>
</dbReference>
<evidence type="ECO:0000256" key="2">
    <source>
        <dbReference type="ARBA" id="ARBA00012438"/>
    </source>
</evidence>
<sequence>MTERPSPSRDASEQPDSEQSDGKQSGNDQSGNDQRPLPPARFAYDRHTWKEIAHLLANLPLSLLGFIYVVVVLSTGAFLTLTVIGFPLLAAGLMGARQLGKLERARARALLGVRVDEPSPMPLRGGKDGFFPQLWLALKDPVGWRTILYDFIRLPWGILTFTITLTSLFVLWPVLPFIARGLANADRAMVRGLLSPSDELERRIAELESDRGVVVDTAAADLRRIERDLHDGAQARLVNLAMGLGLAKEKLLEDPDAAATMVAEAHGEVKLALQELRDLARGIHPAVLTDRGLDAALSAVASRCTVPVKVTVELLSRPVAAIEGIAYFTVSELLQNISKHSGAKSASVDVWRSDDRLLIQVWDDGRGGARLDGGTGMRGLADRLDAVDGLFVIESPQGGPTTVTAELPWRDRVPGQG</sequence>
<dbReference type="GO" id="GO:0005524">
    <property type="term" value="F:ATP binding"/>
    <property type="evidence" value="ECO:0007669"/>
    <property type="project" value="UniProtKB-KW"/>
</dbReference>
<dbReference type="EMBL" id="CP163439">
    <property type="protein sequence ID" value="XDQ36927.1"/>
    <property type="molecule type" value="Genomic_DNA"/>
</dbReference>
<keyword evidence="6 13" id="KW-0418">Kinase</keyword>
<evidence type="ECO:0000259" key="11">
    <source>
        <dbReference type="Pfam" id="PF07730"/>
    </source>
</evidence>
<feature type="domain" description="Putative sensor" evidence="12">
    <location>
        <begin position="54"/>
        <end position="172"/>
    </location>
</feature>
<dbReference type="SUPFAM" id="SSF55874">
    <property type="entry name" value="ATPase domain of HSP90 chaperone/DNA topoisomerase II/histidine kinase"/>
    <property type="match status" value="1"/>
</dbReference>
<keyword evidence="8" id="KW-0902">Two-component regulatory system</keyword>
<keyword evidence="7" id="KW-0067">ATP-binding</keyword>
<keyword evidence="5" id="KW-0547">Nucleotide-binding</keyword>
<feature type="transmembrane region" description="Helical" evidence="10">
    <location>
        <begin position="77"/>
        <end position="96"/>
    </location>
</feature>
<dbReference type="InterPro" id="IPR011712">
    <property type="entry name" value="Sig_transdc_His_kin_sub3_dim/P"/>
</dbReference>
<proteinExistence type="predicted"/>
<evidence type="ECO:0000256" key="10">
    <source>
        <dbReference type="SAM" id="Phobius"/>
    </source>
</evidence>
<keyword evidence="3" id="KW-0597">Phosphoprotein</keyword>
<feature type="transmembrane region" description="Helical" evidence="10">
    <location>
        <begin position="154"/>
        <end position="175"/>
    </location>
</feature>
<dbReference type="Pfam" id="PF13796">
    <property type="entry name" value="Sensor"/>
    <property type="match status" value="1"/>
</dbReference>
<evidence type="ECO:0000259" key="12">
    <source>
        <dbReference type="Pfam" id="PF13796"/>
    </source>
</evidence>
<evidence type="ECO:0000256" key="6">
    <source>
        <dbReference type="ARBA" id="ARBA00022777"/>
    </source>
</evidence>
<evidence type="ECO:0000256" key="9">
    <source>
        <dbReference type="SAM" id="MobiDB-lite"/>
    </source>
</evidence>
<dbReference type="CDD" id="cd16917">
    <property type="entry name" value="HATPase_UhpB-NarQ-NarX-like"/>
    <property type="match status" value="1"/>
</dbReference>
<reference evidence="13" key="1">
    <citation type="submission" date="2024-07" db="EMBL/GenBank/DDBJ databases">
        <authorList>
            <person name="Yu S.T."/>
        </authorList>
    </citation>
    <scope>NUCLEOTIDE SEQUENCE</scope>
    <source>
        <strain evidence="13">R28</strain>
    </source>
</reference>
<dbReference type="InterPro" id="IPR050482">
    <property type="entry name" value="Sensor_HK_TwoCompSys"/>
</dbReference>
<feature type="domain" description="Signal transduction histidine kinase subgroup 3 dimerisation and phosphoacceptor" evidence="11">
    <location>
        <begin position="223"/>
        <end position="288"/>
    </location>
</feature>
<dbReference type="EC" id="2.7.13.3" evidence="2"/>
<feature type="transmembrane region" description="Helical" evidence="10">
    <location>
        <begin position="52"/>
        <end position="71"/>
    </location>
</feature>
<evidence type="ECO:0000313" key="13">
    <source>
        <dbReference type="EMBL" id="XDQ36927.1"/>
    </source>
</evidence>
<evidence type="ECO:0000256" key="1">
    <source>
        <dbReference type="ARBA" id="ARBA00000085"/>
    </source>
</evidence>
<dbReference type="PANTHER" id="PTHR24421">
    <property type="entry name" value="NITRATE/NITRITE SENSOR PROTEIN NARX-RELATED"/>
    <property type="match status" value="1"/>
</dbReference>
<evidence type="ECO:0000256" key="8">
    <source>
        <dbReference type="ARBA" id="ARBA00023012"/>
    </source>
</evidence>
<dbReference type="AlphaFoldDB" id="A0AB39Q1B0"/>
<dbReference type="Pfam" id="PF07730">
    <property type="entry name" value="HisKA_3"/>
    <property type="match status" value="1"/>
</dbReference>
<dbReference type="GO" id="GO:0046983">
    <property type="term" value="F:protein dimerization activity"/>
    <property type="evidence" value="ECO:0007669"/>
    <property type="project" value="InterPro"/>
</dbReference>
<gene>
    <name evidence="13" type="ORF">AB5J49_28345</name>
</gene>
<feature type="compositionally biased region" description="Basic and acidic residues" evidence="9">
    <location>
        <begin position="1"/>
        <end position="12"/>
    </location>
</feature>
<comment type="catalytic activity">
    <reaction evidence="1">
        <text>ATP + protein L-histidine = ADP + protein N-phospho-L-histidine.</text>
        <dbReference type="EC" id="2.7.13.3"/>
    </reaction>
</comment>
<keyword evidence="10" id="KW-0812">Transmembrane</keyword>
<evidence type="ECO:0000256" key="7">
    <source>
        <dbReference type="ARBA" id="ARBA00022840"/>
    </source>
</evidence>
<keyword evidence="10" id="KW-0472">Membrane</keyword>
<evidence type="ECO:0000256" key="4">
    <source>
        <dbReference type="ARBA" id="ARBA00022679"/>
    </source>
</evidence>
<accession>A0AB39Q1B0</accession>
<evidence type="ECO:0000256" key="5">
    <source>
        <dbReference type="ARBA" id="ARBA00022741"/>
    </source>
</evidence>
<feature type="compositionally biased region" description="Polar residues" evidence="9">
    <location>
        <begin position="22"/>
        <end position="33"/>
    </location>
</feature>
<dbReference type="GO" id="GO:0000155">
    <property type="term" value="F:phosphorelay sensor kinase activity"/>
    <property type="evidence" value="ECO:0007669"/>
    <property type="project" value="InterPro"/>
</dbReference>
<dbReference type="Gene3D" id="3.30.565.10">
    <property type="entry name" value="Histidine kinase-like ATPase, C-terminal domain"/>
    <property type="match status" value="1"/>
</dbReference>
<evidence type="ECO:0000256" key="3">
    <source>
        <dbReference type="ARBA" id="ARBA00022553"/>
    </source>
</evidence>
<organism evidence="13">
    <name type="scientific">Streptomyces sp. R28</name>
    <dbReference type="NCBI Taxonomy" id="3238628"/>
    <lineage>
        <taxon>Bacteria</taxon>
        <taxon>Bacillati</taxon>
        <taxon>Actinomycetota</taxon>
        <taxon>Actinomycetes</taxon>
        <taxon>Kitasatosporales</taxon>
        <taxon>Streptomycetaceae</taxon>
        <taxon>Streptomyces</taxon>
    </lineage>
</organism>